<evidence type="ECO:0000259" key="4">
    <source>
        <dbReference type="Pfam" id="PF03958"/>
    </source>
</evidence>
<protein>
    <submittedName>
        <fullName evidence="6">Uncharacterized protein</fullName>
    </submittedName>
</protein>
<accession>A0A382G0B2</accession>
<dbReference type="PANTHER" id="PTHR30332:SF24">
    <property type="entry name" value="SECRETIN GSPD-RELATED"/>
    <property type="match status" value="1"/>
</dbReference>
<keyword evidence="3" id="KW-0472">Membrane</keyword>
<feature type="non-terminal residue" evidence="6">
    <location>
        <position position="221"/>
    </location>
</feature>
<dbReference type="GO" id="GO:0015627">
    <property type="term" value="C:type II protein secretion system complex"/>
    <property type="evidence" value="ECO:0007669"/>
    <property type="project" value="TreeGrafter"/>
</dbReference>
<dbReference type="GO" id="GO:0009306">
    <property type="term" value="P:protein secretion"/>
    <property type="evidence" value="ECO:0007669"/>
    <property type="project" value="TreeGrafter"/>
</dbReference>
<evidence type="ECO:0000256" key="1">
    <source>
        <dbReference type="ARBA" id="ARBA00004370"/>
    </source>
</evidence>
<name>A0A382G0B2_9ZZZZ</name>
<evidence type="ECO:0000313" key="6">
    <source>
        <dbReference type="EMBL" id="SVB68074.1"/>
    </source>
</evidence>
<dbReference type="EMBL" id="UINC01052582">
    <property type="protein sequence ID" value="SVB68074.1"/>
    <property type="molecule type" value="Genomic_DNA"/>
</dbReference>
<feature type="domain" description="GspD-like N0" evidence="5">
    <location>
        <begin position="59"/>
        <end position="129"/>
    </location>
</feature>
<feature type="domain" description="NolW-like" evidence="4">
    <location>
        <begin position="159"/>
        <end position="216"/>
    </location>
</feature>
<dbReference type="PANTHER" id="PTHR30332">
    <property type="entry name" value="PROBABLE GENERAL SECRETION PATHWAY PROTEIN D"/>
    <property type="match status" value="1"/>
</dbReference>
<dbReference type="InterPro" id="IPR005644">
    <property type="entry name" value="NolW-like"/>
</dbReference>
<dbReference type="InterPro" id="IPR049371">
    <property type="entry name" value="GspD-like_N0"/>
</dbReference>
<comment type="subcellular location">
    <subcellularLocation>
        <location evidence="1">Membrane</location>
    </subcellularLocation>
</comment>
<proteinExistence type="predicted"/>
<organism evidence="6">
    <name type="scientific">marine metagenome</name>
    <dbReference type="NCBI Taxonomy" id="408172"/>
    <lineage>
        <taxon>unclassified sequences</taxon>
        <taxon>metagenomes</taxon>
        <taxon>ecological metagenomes</taxon>
    </lineage>
</organism>
<dbReference type="Gene3D" id="3.30.1370.120">
    <property type="match status" value="1"/>
</dbReference>
<dbReference type="Pfam" id="PF21305">
    <property type="entry name" value="type_II_gspD_N0"/>
    <property type="match status" value="1"/>
</dbReference>
<evidence type="ECO:0000259" key="5">
    <source>
        <dbReference type="Pfam" id="PF21305"/>
    </source>
</evidence>
<gene>
    <name evidence="6" type="ORF">METZ01_LOCUS220928</name>
</gene>
<sequence length="221" mass="23927">MKTNTINRTSPVGLKWIMSLGLMGATTLFAQEREANIPADPQTGKPSTSAIADDANLTMNFDDVPLQSVLEHMSDAADLIILGETKVEGKVNILSKQPLNREEAVELLIVVLNENGYAAIRRGERMLKIVGKDKALIEDLPVRSGANPEDIPKNDLMVTQIIPIRFGNAGQLIENITELLPDYATISANDGSNAIILTDTQQSIHRIAEIVSALDTSISSI</sequence>
<keyword evidence="2" id="KW-0732">Signal</keyword>
<reference evidence="6" key="1">
    <citation type="submission" date="2018-05" db="EMBL/GenBank/DDBJ databases">
        <authorList>
            <person name="Lanie J.A."/>
            <person name="Ng W.-L."/>
            <person name="Kazmierczak K.M."/>
            <person name="Andrzejewski T.M."/>
            <person name="Davidsen T.M."/>
            <person name="Wayne K.J."/>
            <person name="Tettelin H."/>
            <person name="Glass J.I."/>
            <person name="Rusch D."/>
            <person name="Podicherti R."/>
            <person name="Tsui H.-C.T."/>
            <person name="Winkler M.E."/>
        </authorList>
    </citation>
    <scope>NUCLEOTIDE SEQUENCE</scope>
</reference>
<dbReference type="InterPro" id="IPR050810">
    <property type="entry name" value="Bact_Secretion_Sys_Channel"/>
</dbReference>
<evidence type="ECO:0000256" key="3">
    <source>
        <dbReference type="ARBA" id="ARBA00023136"/>
    </source>
</evidence>
<evidence type="ECO:0000256" key="2">
    <source>
        <dbReference type="ARBA" id="ARBA00022729"/>
    </source>
</evidence>
<dbReference type="GO" id="GO:0016020">
    <property type="term" value="C:membrane"/>
    <property type="evidence" value="ECO:0007669"/>
    <property type="project" value="UniProtKB-SubCell"/>
</dbReference>
<dbReference type="InterPro" id="IPR038591">
    <property type="entry name" value="NolW-like_sf"/>
</dbReference>
<dbReference type="Pfam" id="PF03958">
    <property type="entry name" value="Secretin_N"/>
    <property type="match status" value="1"/>
</dbReference>
<dbReference type="AlphaFoldDB" id="A0A382G0B2"/>